<comment type="caution">
    <text evidence="2">The sequence shown here is derived from an EMBL/GenBank/DDBJ whole genome shotgun (WGS) entry which is preliminary data.</text>
</comment>
<evidence type="ECO:0000313" key="2">
    <source>
        <dbReference type="EMBL" id="EMA56598.1"/>
    </source>
</evidence>
<organism evidence="2 3">
    <name type="scientific">Halococcus thailandensis JCM 13552</name>
    <dbReference type="NCBI Taxonomy" id="1227457"/>
    <lineage>
        <taxon>Archaea</taxon>
        <taxon>Methanobacteriati</taxon>
        <taxon>Methanobacteriota</taxon>
        <taxon>Stenosarchaea group</taxon>
        <taxon>Halobacteria</taxon>
        <taxon>Halobacteriales</taxon>
        <taxon>Halococcaceae</taxon>
        <taxon>Halococcus</taxon>
    </lineage>
</organism>
<dbReference type="InterPro" id="IPR005180">
    <property type="entry name" value="DUF302"/>
</dbReference>
<accession>M0NGC8</accession>
<dbReference type="InterPro" id="IPR035923">
    <property type="entry name" value="TT1751-like_sf"/>
</dbReference>
<dbReference type="Proteomes" id="UP000011680">
    <property type="component" value="Unassembled WGS sequence"/>
</dbReference>
<feature type="domain" description="DUF302" evidence="1">
    <location>
        <begin position="5"/>
        <end position="56"/>
    </location>
</feature>
<dbReference type="PATRIC" id="fig|1227457.3.peg.277"/>
<sequence>MVRGALDEEVPRTALLIVCHAEVARDVLAIKPTLAGLLPCTTVIYEIPSDDVVHVHHISAGKTIRDLGCVPATDDAEALVDLTSELMTEVWAHLDTTSAE</sequence>
<evidence type="ECO:0000259" key="1">
    <source>
        <dbReference type="Pfam" id="PF03625"/>
    </source>
</evidence>
<protein>
    <recommendedName>
        <fullName evidence="1">DUF302 domain-containing protein</fullName>
    </recommendedName>
</protein>
<dbReference type="eggNOG" id="arCOG02761">
    <property type="taxonomic scope" value="Archaea"/>
</dbReference>
<reference evidence="2 3" key="1">
    <citation type="journal article" date="2014" name="PLoS Genet.">
        <title>Phylogenetically driven sequencing of extremely halophilic archaea reveals strategies for static and dynamic osmo-response.</title>
        <authorList>
            <person name="Becker E.A."/>
            <person name="Seitzer P.M."/>
            <person name="Tritt A."/>
            <person name="Larsen D."/>
            <person name="Krusor M."/>
            <person name="Yao A.I."/>
            <person name="Wu D."/>
            <person name="Madern D."/>
            <person name="Eisen J.A."/>
            <person name="Darling A.E."/>
            <person name="Facciotti M.T."/>
        </authorList>
    </citation>
    <scope>NUCLEOTIDE SEQUENCE [LARGE SCALE GENOMIC DNA]</scope>
    <source>
        <strain evidence="2 3">JCM 13552</strain>
    </source>
</reference>
<name>M0NGC8_9EURY</name>
<dbReference type="EMBL" id="AOMF01000030">
    <property type="protein sequence ID" value="EMA56598.1"/>
    <property type="molecule type" value="Genomic_DNA"/>
</dbReference>
<dbReference type="Pfam" id="PF03625">
    <property type="entry name" value="DUF302"/>
    <property type="match status" value="1"/>
</dbReference>
<keyword evidence="3" id="KW-1185">Reference proteome</keyword>
<proteinExistence type="predicted"/>
<dbReference type="AlphaFoldDB" id="M0NGC8"/>
<dbReference type="SUPFAM" id="SSF103247">
    <property type="entry name" value="TT1751-like"/>
    <property type="match status" value="1"/>
</dbReference>
<gene>
    <name evidence="2" type="ORF">C451_01558</name>
</gene>
<dbReference type="STRING" id="1227457.C451_01558"/>
<evidence type="ECO:0000313" key="3">
    <source>
        <dbReference type="Proteomes" id="UP000011680"/>
    </source>
</evidence>
<dbReference type="Gene3D" id="3.30.310.70">
    <property type="entry name" value="TT1751-like domain"/>
    <property type="match status" value="1"/>
</dbReference>